<dbReference type="Gene3D" id="1.20.1280.50">
    <property type="match status" value="1"/>
</dbReference>
<dbReference type="GeneID" id="6087010"/>
<reference evidence="1 2" key="1">
    <citation type="journal article" date="2008" name="Nature">
        <title>The genome of Laccaria bicolor provides insights into mycorrhizal symbiosis.</title>
        <authorList>
            <person name="Martin F."/>
            <person name="Aerts A."/>
            <person name="Ahren D."/>
            <person name="Brun A."/>
            <person name="Danchin E.G.J."/>
            <person name="Duchaussoy F."/>
            <person name="Gibon J."/>
            <person name="Kohler A."/>
            <person name="Lindquist E."/>
            <person name="Pereda V."/>
            <person name="Salamov A."/>
            <person name="Shapiro H.J."/>
            <person name="Wuyts J."/>
            <person name="Blaudez D."/>
            <person name="Buee M."/>
            <person name="Brokstein P."/>
            <person name="Canbaeck B."/>
            <person name="Cohen D."/>
            <person name="Courty P.E."/>
            <person name="Coutinho P.M."/>
            <person name="Delaruelle C."/>
            <person name="Detter J.C."/>
            <person name="Deveau A."/>
            <person name="DiFazio S."/>
            <person name="Duplessis S."/>
            <person name="Fraissinet-Tachet L."/>
            <person name="Lucic E."/>
            <person name="Frey-Klett P."/>
            <person name="Fourrey C."/>
            <person name="Feussner I."/>
            <person name="Gay G."/>
            <person name="Grimwood J."/>
            <person name="Hoegger P.J."/>
            <person name="Jain P."/>
            <person name="Kilaru S."/>
            <person name="Labbe J."/>
            <person name="Lin Y.C."/>
            <person name="Legue V."/>
            <person name="Le Tacon F."/>
            <person name="Marmeisse R."/>
            <person name="Melayah D."/>
            <person name="Montanini B."/>
            <person name="Muratet M."/>
            <person name="Nehls U."/>
            <person name="Niculita-Hirzel H."/>
            <person name="Oudot-Le Secq M.P."/>
            <person name="Peter M."/>
            <person name="Quesneville H."/>
            <person name="Rajashekar B."/>
            <person name="Reich M."/>
            <person name="Rouhier N."/>
            <person name="Schmutz J."/>
            <person name="Yin T."/>
            <person name="Chalot M."/>
            <person name="Henrissat B."/>
            <person name="Kuees U."/>
            <person name="Lucas S."/>
            <person name="Van de Peer Y."/>
            <person name="Podila G.K."/>
            <person name="Polle A."/>
            <person name="Pukkila P.J."/>
            <person name="Richardson P.M."/>
            <person name="Rouze P."/>
            <person name="Sanders I.R."/>
            <person name="Stajich J.E."/>
            <person name="Tunlid A."/>
            <person name="Tuskan G."/>
            <person name="Grigoriev I.V."/>
        </authorList>
    </citation>
    <scope>NUCLEOTIDE SEQUENCE [LARGE SCALE GENOMIC DNA]</scope>
    <source>
        <strain evidence="2">S238N-H82 / ATCC MYA-4686</strain>
    </source>
</reference>
<dbReference type="KEGG" id="lbc:LACBIDRAFT_296081"/>
<dbReference type="OrthoDB" id="2269034at2759"/>
<dbReference type="HOGENOM" id="CLU_042691_0_0_1"/>
<feature type="non-terminal residue" evidence="1">
    <location>
        <position position="370"/>
    </location>
</feature>
<dbReference type="Proteomes" id="UP000001194">
    <property type="component" value="Unassembled WGS sequence"/>
</dbReference>
<organism evidence="2">
    <name type="scientific">Laccaria bicolor (strain S238N-H82 / ATCC MYA-4686)</name>
    <name type="common">Bicoloured deceiver</name>
    <name type="synonym">Laccaria laccata var. bicolor</name>
    <dbReference type="NCBI Taxonomy" id="486041"/>
    <lineage>
        <taxon>Eukaryota</taxon>
        <taxon>Fungi</taxon>
        <taxon>Dikarya</taxon>
        <taxon>Basidiomycota</taxon>
        <taxon>Agaricomycotina</taxon>
        <taxon>Agaricomycetes</taxon>
        <taxon>Agaricomycetidae</taxon>
        <taxon>Agaricales</taxon>
        <taxon>Agaricineae</taxon>
        <taxon>Hydnangiaceae</taxon>
        <taxon>Laccaria</taxon>
    </lineage>
</organism>
<name>B0E586_LACBS</name>
<dbReference type="RefSeq" id="XP_001891354.1">
    <property type="nucleotide sequence ID" value="XM_001891319.1"/>
</dbReference>
<protein>
    <submittedName>
        <fullName evidence="1">Predicted protein</fullName>
    </submittedName>
</protein>
<proteinExistence type="predicted"/>
<dbReference type="SUPFAM" id="SSF52047">
    <property type="entry name" value="RNI-like"/>
    <property type="match status" value="1"/>
</dbReference>
<dbReference type="InterPro" id="IPR032675">
    <property type="entry name" value="LRR_dom_sf"/>
</dbReference>
<dbReference type="Gene3D" id="3.80.10.10">
    <property type="entry name" value="Ribonuclease Inhibitor"/>
    <property type="match status" value="1"/>
</dbReference>
<evidence type="ECO:0000313" key="2">
    <source>
        <dbReference type="Proteomes" id="UP000001194"/>
    </source>
</evidence>
<accession>B0E586</accession>
<dbReference type="EMBL" id="DS547732">
    <property type="protein sequence ID" value="EDQ97995.1"/>
    <property type="molecule type" value="Genomic_DNA"/>
</dbReference>
<keyword evidence="2" id="KW-1185">Reference proteome</keyword>
<sequence length="370" mass="41896">MLSRKPLSPVTSLSIPPIERLPVEILAEIFILCISHSDHPPLLSSSRSTEPPILFCHVCKSWQKIASGLPRLWTAAFVCTEGIDLEVQKELPQLLNRWFSHSNQLPLSFKFTSEACHHDYDVMETFTACVTPFASRFCHLDFDLKHFVCSNPTGTYLQLSASQPTQAQLSYPDILWSTLQFLQLESVIIRGGVDVYADLETPLFPFAPRLQRLRMDNLSFVGSTPLQLVLPWSQLTHLILVNLLESHLWLQLFPMCPALHHGFFDIIEDFTGMPSPSTAERVAFHHLSDLTFAFSDPIDPSILSHFDFPALKTLRLQNDSFISSDGGDDMFWTATTRRRLCQQVAPLERLSLSGSWPYVCILKLPRTSLS</sequence>
<dbReference type="InParanoid" id="B0E586"/>
<dbReference type="AlphaFoldDB" id="B0E586"/>
<gene>
    <name evidence="1" type="ORF">LACBIDRAFT_296081</name>
</gene>
<evidence type="ECO:0000313" key="1">
    <source>
        <dbReference type="EMBL" id="EDQ97995.1"/>
    </source>
</evidence>